<evidence type="ECO:0000256" key="7">
    <source>
        <dbReference type="ARBA" id="ARBA00023268"/>
    </source>
</evidence>
<keyword evidence="1" id="KW-0808">Transferase</keyword>
<evidence type="ECO:0000313" key="9">
    <source>
        <dbReference type="EMBL" id="KAK6162053.1"/>
    </source>
</evidence>
<dbReference type="InterPro" id="IPR043502">
    <property type="entry name" value="DNA/RNA_pol_sf"/>
</dbReference>
<dbReference type="InterPro" id="IPR000477">
    <property type="entry name" value="RT_dom"/>
</dbReference>
<name>A0ABR0XSJ8_REHGL</name>
<dbReference type="Pfam" id="PF17919">
    <property type="entry name" value="RT_RNaseH_2"/>
    <property type="match status" value="1"/>
</dbReference>
<dbReference type="PROSITE" id="PS50994">
    <property type="entry name" value="INTEGRASE"/>
    <property type="match status" value="1"/>
</dbReference>
<keyword evidence="5" id="KW-0378">Hydrolase</keyword>
<evidence type="ECO:0000256" key="3">
    <source>
        <dbReference type="ARBA" id="ARBA00022722"/>
    </source>
</evidence>
<accession>A0ABR0XSJ8</accession>
<dbReference type="SUPFAM" id="SSF56672">
    <property type="entry name" value="DNA/RNA polymerases"/>
    <property type="match status" value="1"/>
</dbReference>
<evidence type="ECO:0000256" key="1">
    <source>
        <dbReference type="ARBA" id="ARBA00022679"/>
    </source>
</evidence>
<dbReference type="Pfam" id="PF17917">
    <property type="entry name" value="RT_RNaseH"/>
    <property type="match status" value="1"/>
</dbReference>
<dbReference type="Pfam" id="PF17921">
    <property type="entry name" value="Integrase_H2C2"/>
    <property type="match status" value="1"/>
</dbReference>
<dbReference type="InterPro" id="IPR041577">
    <property type="entry name" value="RT_RNaseH_2"/>
</dbReference>
<evidence type="ECO:0000313" key="10">
    <source>
        <dbReference type="Proteomes" id="UP001318860"/>
    </source>
</evidence>
<dbReference type="PANTHER" id="PTHR37984:SF5">
    <property type="entry name" value="PROTEIN NYNRIN-LIKE"/>
    <property type="match status" value="1"/>
</dbReference>
<keyword evidence="4" id="KW-0255">Endonuclease</keyword>
<sequence>MLDAGIIQNSRSSFASPVILVRKKDATWRLCVDYRYLNGLTVKHDYPIPVIDELLDELYGAQFFSKIDLRSGYFQILMKPEHRYLTTFSTHSGHFEFLVMPFGLCNAPATFQSLMNQIFRECLRKFVPPPHNVKQLRGFLGLTGYYRKFIKGYGEISRPLTQLLKKDNFHWSTKAEQAFNTLKNAMTTAPVLALPDFQQPFILETDASGTVLCPRNQALSIYEREFLAILMAIQRWKHYLQGHKFIIRTDQQALKYLLEQKVMNPMQQKWMTKLLGLDYEIQYRKGKENRAADALSRKDSQVNNAITTVSPVRLNSLWIVMKGTLFSSYGGHSGINGTYMRLKGVFYWPSMKKDVIQRIGACDVCKMNKADGSPYPGLLQPLLIPDQAWTHISMDFIEGLPKSGGKNVILVVVDRFTKYAHFVALSHPYTAPLIAKIFLDSVYKLHGPPPVWF</sequence>
<evidence type="ECO:0000256" key="2">
    <source>
        <dbReference type="ARBA" id="ARBA00022695"/>
    </source>
</evidence>
<dbReference type="EMBL" id="JABTTQ020000002">
    <property type="protein sequence ID" value="KAK6162053.1"/>
    <property type="molecule type" value="Genomic_DNA"/>
</dbReference>
<feature type="domain" description="Integrase catalytic" evidence="8">
    <location>
        <begin position="381"/>
        <end position="453"/>
    </location>
</feature>
<evidence type="ECO:0000256" key="6">
    <source>
        <dbReference type="ARBA" id="ARBA00022918"/>
    </source>
</evidence>
<keyword evidence="6" id="KW-0695">RNA-directed DNA polymerase</keyword>
<proteinExistence type="predicted"/>
<comment type="caution">
    <text evidence="9">The sequence shown here is derived from an EMBL/GenBank/DDBJ whole genome shotgun (WGS) entry which is preliminary data.</text>
</comment>
<keyword evidence="2" id="KW-0548">Nucleotidyltransferase</keyword>
<keyword evidence="3" id="KW-0540">Nuclease</keyword>
<dbReference type="Pfam" id="PF00078">
    <property type="entry name" value="RVT_1"/>
    <property type="match status" value="1"/>
</dbReference>
<dbReference type="Gene3D" id="3.10.10.10">
    <property type="entry name" value="HIV Type 1 Reverse Transcriptase, subunit A, domain 1"/>
    <property type="match status" value="1"/>
</dbReference>
<dbReference type="Gene3D" id="1.10.340.70">
    <property type="match status" value="1"/>
</dbReference>
<gene>
    <name evidence="9" type="ORF">DH2020_001894</name>
</gene>
<evidence type="ECO:0000256" key="5">
    <source>
        <dbReference type="ARBA" id="ARBA00022801"/>
    </source>
</evidence>
<protein>
    <recommendedName>
        <fullName evidence="8">Integrase catalytic domain-containing protein</fullName>
    </recommendedName>
</protein>
<evidence type="ECO:0000256" key="4">
    <source>
        <dbReference type="ARBA" id="ARBA00022759"/>
    </source>
</evidence>
<dbReference type="SUPFAM" id="SSF53098">
    <property type="entry name" value="Ribonuclease H-like"/>
    <property type="match status" value="1"/>
</dbReference>
<dbReference type="CDD" id="cd01647">
    <property type="entry name" value="RT_LTR"/>
    <property type="match status" value="1"/>
</dbReference>
<dbReference type="InterPro" id="IPR036397">
    <property type="entry name" value="RNaseH_sf"/>
</dbReference>
<keyword evidence="10" id="KW-1185">Reference proteome</keyword>
<dbReference type="InterPro" id="IPR041373">
    <property type="entry name" value="RT_RNaseH"/>
</dbReference>
<keyword evidence="7" id="KW-0511">Multifunctional enzyme</keyword>
<dbReference type="InterPro" id="IPR043128">
    <property type="entry name" value="Rev_trsase/Diguanyl_cyclase"/>
</dbReference>
<reference evidence="9 10" key="1">
    <citation type="journal article" date="2021" name="Comput. Struct. Biotechnol. J.">
        <title>De novo genome assembly of the potent medicinal plant Rehmannia glutinosa using nanopore technology.</title>
        <authorList>
            <person name="Ma L."/>
            <person name="Dong C."/>
            <person name="Song C."/>
            <person name="Wang X."/>
            <person name="Zheng X."/>
            <person name="Niu Y."/>
            <person name="Chen S."/>
            <person name="Feng W."/>
        </authorList>
    </citation>
    <scope>NUCLEOTIDE SEQUENCE [LARGE SCALE GENOMIC DNA]</scope>
    <source>
        <strain evidence="9">DH-2019</strain>
    </source>
</reference>
<dbReference type="InterPro" id="IPR041588">
    <property type="entry name" value="Integrase_H2C2"/>
</dbReference>
<dbReference type="Gene3D" id="3.30.70.270">
    <property type="match status" value="1"/>
</dbReference>
<dbReference type="CDD" id="cd09274">
    <property type="entry name" value="RNase_HI_RT_Ty3"/>
    <property type="match status" value="1"/>
</dbReference>
<organism evidence="9 10">
    <name type="scientific">Rehmannia glutinosa</name>
    <name type="common">Chinese foxglove</name>
    <dbReference type="NCBI Taxonomy" id="99300"/>
    <lineage>
        <taxon>Eukaryota</taxon>
        <taxon>Viridiplantae</taxon>
        <taxon>Streptophyta</taxon>
        <taxon>Embryophyta</taxon>
        <taxon>Tracheophyta</taxon>
        <taxon>Spermatophyta</taxon>
        <taxon>Magnoliopsida</taxon>
        <taxon>eudicotyledons</taxon>
        <taxon>Gunneridae</taxon>
        <taxon>Pentapetalae</taxon>
        <taxon>asterids</taxon>
        <taxon>lamiids</taxon>
        <taxon>Lamiales</taxon>
        <taxon>Orobanchaceae</taxon>
        <taxon>Rehmannieae</taxon>
        <taxon>Rehmannia</taxon>
    </lineage>
</organism>
<evidence type="ECO:0000259" key="8">
    <source>
        <dbReference type="PROSITE" id="PS50994"/>
    </source>
</evidence>
<dbReference type="InterPro" id="IPR001584">
    <property type="entry name" value="Integrase_cat-core"/>
</dbReference>
<dbReference type="InterPro" id="IPR012337">
    <property type="entry name" value="RNaseH-like_sf"/>
</dbReference>
<dbReference type="Proteomes" id="UP001318860">
    <property type="component" value="Unassembled WGS sequence"/>
</dbReference>
<dbReference type="Gene3D" id="3.30.420.10">
    <property type="entry name" value="Ribonuclease H-like superfamily/Ribonuclease H"/>
    <property type="match status" value="1"/>
</dbReference>
<dbReference type="InterPro" id="IPR050951">
    <property type="entry name" value="Retrovirus_Pol_polyprotein"/>
</dbReference>
<dbReference type="PANTHER" id="PTHR37984">
    <property type="entry name" value="PROTEIN CBG26694"/>
    <property type="match status" value="1"/>
</dbReference>